<dbReference type="Proteomes" id="UP000253529">
    <property type="component" value="Unassembled WGS sequence"/>
</dbReference>
<comment type="cofactor">
    <cofactor evidence="10">
        <name>Mn(2+)</name>
        <dbReference type="ChEBI" id="CHEBI:29035"/>
    </cofactor>
    <text evidence="10">Binds 1 Mn(2+) ion per subunit.</text>
</comment>
<gene>
    <name evidence="10" type="primary">idi</name>
    <name evidence="13" type="ORF">DFR50_11613</name>
</gene>
<evidence type="ECO:0000256" key="8">
    <source>
        <dbReference type="ARBA" id="ARBA00023229"/>
    </source>
</evidence>
<comment type="caution">
    <text evidence="13">The sequence shown here is derived from an EMBL/GenBank/DDBJ whole genome shotgun (WGS) entry which is preliminary data.</text>
</comment>
<dbReference type="GO" id="GO:0004452">
    <property type="term" value="F:isopentenyl-diphosphate delta-isomerase activity"/>
    <property type="evidence" value="ECO:0007669"/>
    <property type="project" value="UniProtKB-UniRule"/>
</dbReference>
<sequence>MKSDDTVILVDEGDRQIGLAPKLAAHLDGARHRAISVCIVDSGGRMLLQRRAPEKYHSGGLWTNACCTHPRPGERTDQSARRRLREELGIACPLRFVARIHYRAEVGGGLVEDEIVHLFVGDYDGEASPDPREVADVAWRSYEDLIDDIAAKPDAYTYWFRYYMTHFGRKLFTAPLSAA</sequence>
<feature type="active site" evidence="10 11">
    <location>
        <position position="67"/>
    </location>
</feature>
<feature type="binding site" evidence="10">
    <location>
        <position position="112"/>
    </location>
    <ligand>
        <name>Mn(2+)</name>
        <dbReference type="ChEBI" id="CHEBI:29035"/>
    </ligand>
</feature>
<evidence type="ECO:0000256" key="4">
    <source>
        <dbReference type="ARBA" id="ARBA00022490"/>
    </source>
</evidence>
<evidence type="ECO:0000256" key="7">
    <source>
        <dbReference type="ARBA" id="ARBA00023211"/>
    </source>
</evidence>
<dbReference type="Pfam" id="PF00293">
    <property type="entry name" value="NUDIX"/>
    <property type="match status" value="1"/>
</dbReference>
<evidence type="ECO:0000259" key="12">
    <source>
        <dbReference type="PROSITE" id="PS51462"/>
    </source>
</evidence>
<name>A0A366FC39_9HYPH</name>
<feature type="binding site" evidence="10">
    <location>
        <position position="26"/>
    </location>
    <ligand>
        <name>Mn(2+)</name>
        <dbReference type="ChEBI" id="CHEBI:29035"/>
    </ligand>
</feature>
<feature type="binding site" evidence="10">
    <location>
        <position position="32"/>
    </location>
    <ligand>
        <name>Mn(2+)</name>
        <dbReference type="ChEBI" id="CHEBI:29035"/>
    </ligand>
</feature>
<dbReference type="InterPro" id="IPR011876">
    <property type="entry name" value="IsopentenylPP_isomerase_typ1"/>
</dbReference>
<dbReference type="PANTHER" id="PTHR10885:SF0">
    <property type="entry name" value="ISOPENTENYL-DIPHOSPHATE DELTA-ISOMERASE"/>
    <property type="match status" value="1"/>
</dbReference>
<proteinExistence type="inferred from homology"/>
<dbReference type="EMBL" id="QNRK01000016">
    <property type="protein sequence ID" value="RBP11319.1"/>
    <property type="molecule type" value="Genomic_DNA"/>
</dbReference>
<feature type="active site" evidence="10 11">
    <location>
        <position position="114"/>
    </location>
</feature>
<organism evidence="13 14">
    <name type="scientific">Roseiarcus fermentans</name>
    <dbReference type="NCBI Taxonomy" id="1473586"/>
    <lineage>
        <taxon>Bacteria</taxon>
        <taxon>Pseudomonadati</taxon>
        <taxon>Pseudomonadota</taxon>
        <taxon>Alphaproteobacteria</taxon>
        <taxon>Hyphomicrobiales</taxon>
        <taxon>Roseiarcaceae</taxon>
        <taxon>Roseiarcus</taxon>
    </lineage>
</organism>
<dbReference type="GO" id="GO:0050992">
    <property type="term" value="P:dimethylallyl diphosphate biosynthetic process"/>
    <property type="evidence" value="ECO:0007669"/>
    <property type="project" value="UniProtKB-UniRule"/>
</dbReference>
<dbReference type="InterPro" id="IPR056375">
    <property type="entry name" value="Idi_bact"/>
</dbReference>
<dbReference type="PANTHER" id="PTHR10885">
    <property type="entry name" value="ISOPENTENYL-DIPHOSPHATE DELTA-ISOMERASE"/>
    <property type="match status" value="1"/>
</dbReference>
<dbReference type="Gene3D" id="3.90.79.10">
    <property type="entry name" value="Nucleoside Triphosphate Pyrophosphohydrolase"/>
    <property type="match status" value="1"/>
</dbReference>
<protein>
    <recommendedName>
        <fullName evidence="3 10">Isopentenyl-diphosphate Delta-isomerase</fullName>
        <shortName evidence="10">IPP isomerase</shortName>
        <ecNumber evidence="3 10">5.3.3.2</ecNumber>
    </recommendedName>
    <alternativeName>
        <fullName evidence="10">IPP:DMAPP isomerase</fullName>
    </alternativeName>
    <alternativeName>
        <fullName evidence="10">Isopentenyl pyrophosphate isomerase</fullName>
    </alternativeName>
</protein>
<evidence type="ECO:0000256" key="3">
    <source>
        <dbReference type="ARBA" id="ARBA00012057"/>
    </source>
</evidence>
<keyword evidence="7 10" id="KW-0464">Manganese</keyword>
<keyword evidence="8 10" id="KW-0414">Isoprene biosynthesis</keyword>
<dbReference type="PIRSF" id="PIRSF018427">
    <property type="entry name" value="Isopntndiph_ism"/>
    <property type="match status" value="1"/>
</dbReference>
<keyword evidence="9 10" id="KW-0413">Isomerase</keyword>
<evidence type="ECO:0000256" key="1">
    <source>
        <dbReference type="ARBA" id="ARBA00004826"/>
    </source>
</evidence>
<feature type="binding site" evidence="10">
    <location>
        <position position="114"/>
    </location>
    <ligand>
        <name>Mn(2+)</name>
        <dbReference type="ChEBI" id="CHEBI:29035"/>
    </ligand>
</feature>
<dbReference type="NCBIfam" id="TIGR02150">
    <property type="entry name" value="IPP_isom_1"/>
    <property type="match status" value="1"/>
</dbReference>
<keyword evidence="6 10" id="KW-0460">Magnesium</keyword>
<dbReference type="CDD" id="cd02885">
    <property type="entry name" value="NUDIX_IPP_Isomerase"/>
    <property type="match status" value="1"/>
</dbReference>
<comment type="similarity">
    <text evidence="2 10">Belongs to the IPP isomerase type 1 family.</text>
</comment>
<dbReference type="HAMAP" id="MF_00202">
    <property type="entry name" value="Idi"/>
    <property type="match status" value="1"/>
</dbReference>
<evidence type="ECO:0000256" key="11">
    <source>
        <dbReference type="PIRSR" id="PIRSR018427-1"/>
    </source>
</evidence>
<comment type="catalytic activity">
    <reaction evidence="10">
        <text>isopentenyl diphosphate = dimethylallyl diphosphate</text>
        <dbReference type="Rhea" id="RHEA:23284"/>
        <dbReference type="ChEBI" id="CHEBI:57623"/>
        <dbReference type="ChEBI" id="CHEBI:128769"/>
        <dbReference type="EC" id="5.3.3.2"/>
    </reaction>
</comment>
<dbReference type="EC" id="5.3.3.2" evidence="3 10"/>
<keyword evidence="14" id="KW-1185">Reference proteome</keyword>
<evidence type="ECO:0000256" key="5">
    <source>
        <dbReference type="ARBA" id="ARBA00022723"/>
    </source>
</evidence>
<dbReference type="GO" id="GO:0046872">
    <property type="term" value="F:metal ion binding"/>
    <property type="evidence" value="ECO:0007669"/>
    <property type="project" value="UniProtKB-KW"/>
</dbReference>
<accession>A0A366FC39</accession>
<dbReference type="PROSITE" id="PS51462">
    <property type="entry name" value="NUDIX"/>
    <property type="match status" value="1"/>
</dbReference>
<dbReference type="InterPro" id="IPR015797">
    <property type="entry name" value="NUDIX_hydrolase-like_dom_sf"/>
</dbReference>
<keyword evidence="4 10" id="KW-0963">Cytoplasm</keyword>
<dbReference type="SUPFAM" id="SSF55811">
    <property type="entry name" value="Nudix"/>
    <property type="match status" value="1"/>
</dbReference>
<dbReference type="RefSeq" id="WP_113890108.1">
    <property type="nucleotide sequence ID" value="NZ_QNRK01000016.1"/>
</dbReference>
<comment type="cofactor">
    <cofactor evidence="10">
        <name>Mg(2+)</name>
        <dbReference type="ChEBI" id="CHEBI:18420"/>
    </cofactor>
    <text evidence="10">Binds 1 Mg(2+) ion per subunit. The magnesium ion binds only when substrate is bound.</text>
</comment>
<evidence type="ECO:0000313" key="13">
    <source>
        <dbReference type="EMBL" id="RBP11319.1"/>
    </source>
</evidence>
<dbReference type="InterPro" id="IPR000086">
    <property type="entry name" value="NUDIX_hydrolase_dom"/>
</dbReference>
<dbReference type="NCBIfam" id="NF002995">
    <property type="entry name" value="PRK03759.1"/>
    <property type="match status" value="1"/>
</dbReference>
<evidence type="ECO:0000256" key="2">
    <source>
        <dbReference type="ARBA" id="ARBA00007579"/>
    </source>
</evidence>
<evidence type="ECO:0000256" key="10">
    <source>
        <dbReference type="HAMAP-Rule" id="MF_00202"/>
    </source>
</evidence>
<comment type="subcellular location">
    <subcellularLocation>
        <location evidence="10">Cytoplasm</location>
    </subcellularLocation>
</comment>
<comment type="pathway">
    <text evidence="1 10">Isoprenoid biosynthesis; dimethylallyl diphosphate biosynthesis; dimethylallyl diphosphate from isopentenyl diphosphate: step 1/1.</text>
</comment>
<reference evidence="13 14" key="1">
    <citation type="submission" date="2018-06" db="EMBL/GenBank/DDBJ databases">
        <title>Genomic Encyclopedia of Type Strains, Phase IV (KMG-IV): sequencing the most valuable type-strain genomes for metagenomic binning, comparative biology and taxonomic classification.</title>
        <authorList>
            <person name="Goeker M."/>
        </authorList>
    </citation>
    <scope>NUCLEOTIDE SEQUENCE [LARGE SCALE GENOMIC DNA]</scope>
    <source>
        <strain evidence="13 14">DSM 24875</strain>
    </source>
</reference>
<feature type="binding site" evidence="10">
    <location>
        <position position="87"/>
    </location>
    <ligand>
        <name>Mg(2+)</name>
        <dbReference type="ChEBI" id="CHEBI:18420"/>
    </ligand>
</feature>
<comment type="function">
    <text evidence="10">Catalyzes the 1,3-allylic rearrangement of the homoallylic substrate isopentenyl (IPP) to its highly electrophilic allylic isomer, dimethylallyl diphosphate (DMAPP).</text>
</comment>
<evidence type="ECO:0000256" key="9">
    <source>
        <dbReference type="ARBA" id="ARBA00023235"/>
    </source>
</evidence>
<dbReference type="UniPathway" id="UPA00059">
    <property type="reaction ID" value="UER00104"/>
</dbReference>
<keyword evidence="5 10" id="KW-0479">Metal-binding</keyword>
<dbReference type="GO" id="GO:0005737">
    <property type="term" value="C:cytoplasm"/>
    <property type="evidence" value="ECO:0007669"/>
    <property type="project" value="UniProtKB-SubCell"/>
</dbReference>
<dbReference type="AlphaFoldDB" id="A0A366FC39"/>
<evidence type="ECO:0000313" key="14">
    <source>
        <dbReference type="Proteomes" id="UP000253529"/>
    </source>
</evidence>
<evidence type="ECO:0000256" key="6">
    <source>
        <dbReference type="ARBA" id="ARBA00022842"/>
    </source>
</evidence>
<feature type="domain" description="Nudix hydrolase" evidence="12">
    <location>
        <begin position="30"/>
        <end position="162"/>
    </location>
</feature>
<dbReference type="OrthoDB" id="9809458at2"/>
<feature type="binding site" evidence="10">
    <location>
        <position position="69"/>
    </location>
    <ligand>
        <name>Mn(2+)</name>
        <dbReference type="ChEBI" id="CHEBI:29035"/>
    </ligand>
</feature>
<dbReference type="GO" id="GO:0009240">
    <property type="term" value="P:isopentenyl diphosphate biosynthetic process"/>
    <property type="evidence" value="ECO:0007669"/>
    <property type="project" value="TreeGrafter"/>
</dbReference>